<protein>
    <recommendedName>
        <fullName evidence="4">EamA domain-containing protein</fullName>
    </recommendedName>
</protein>
<feature type="transmembrane region" description="Helical" evidence="1">
    <location>
        <begin position="40"/>
        <end position="60"/>
    </location>
</feature>
<name>A0A0G1IZ09_9BACT</name>
<evidence type="ECO:0000313" key="2">
    <source>
        <dbReference type="EMBL" id="KKT64285.1"/>
    </source>
</evidence>
<feature type="transmembrane region" description="Helical" evidence="1">
    <location>
        <begin position="134"/>
        <end position="151"/>
    </location>
</feature>
<dbReference type="STRING" id="1618646.UW57_C0001G0012"/>
<feature type="transmembrane region" description="Helical" evidence="1">
    <location>
        <begin position="66"/>
        <end position="87"/>
    </location>
</feature>
<feature type="transmembrane region" description="Helical" evidence="1">
    <location>
        <begin position="99"/>
        <end position="122"/>
    </location>
</feature>
<dbReference type="Proteomes" id="UP000034652">
    <property type="component" value="Unassembled WGS sequence"/>
</dbReference>
<reference evidence="2 3" key="1">
    <citation type="journal article" date="2015" name="Nature">
        <title>rRNA introns, odd ribosomes, and small enigmatic genomes across a large radiation of phyla.</title>
        <authorList>
            <person name="Brown C.T."/>
            <person name="Hug L.A."/>
            <person name="Thomas B.C."/>
            <person name="Sharon I."/>
            <person name="Castelle C.J."/>
            <person name="Singh A."/>
            <person name="Wilkins M.J."/>
            <person name="Williams K.H."/>
            <person name="Banfield J.F."/>
        </authorList>
    </citation>
    <scope>NUCLEOTIDE SEQUENCE [LARGE SCALE GENOMIC DNA]</scope>
</reference>
<proteinExistence type="predicted"/>
<dbReference type="EMBL" id="LCIV01000001">
    <property type="protein sequence ID" value="KKT64285.1"/>
    <property type="molecule type" value="Genomic_DNA"/>
</dbReference>
<gene>
    <name evidence="2" type="ORF">UW57_C0001G0012</name>
</gene>
<sequence length="153" mass="16673">MKGNLNWFWQSVIAMIFLVPAWLSIGFFNRNFQVRPEVFLTWFALGIAIASGLFGAPSLGSLLPSWRVACTILLLGLILGGVANIQIFRAVDSAPNPGLPVAIANVASVGVFIVAALLAKWMPDYFDHVKTDPWAFLGIFLTIIGATLISIRR</sequence>
<keyword evidence="1" id="KW-0472">Membrane</keyword>
<dbReference type="AlphaFoldDB" id="A0A0G1IZ09"/>
<accession>A0A0G1IZ09</accession>
<evidence type="ECO:0000256" key="1">
    <source>
        <dbReference type="SAM" id="Phobius"/>
    </source>
</evidence>
<evidence type="ECO:0000313" key="3">
    <source>
        <dbReference type="Proteomes" id="UP000034652"/>
    </source>
</evidence>
<evidence type="ECO:0008006" key="4">
    <source>
        <dbReference type="Google" id="ProtNLM"/>
    </source>
</evidence>
<keyword evidence="1" id="KW-1133">Transmembrane helix</keyword>
<feature type="transmembrane region" description="Helical" evidence="1">
    <location>
        <begin position="6"/>
        <end position="28"/>
    </location>
</feature>
<organism evidence="2 3">
    <name type="scientific">Candidatus Giovannonibacteria bacterium GW2011_GWA1_44_29</name>
    <dbReference type="NCBI Taxonomy" id="1618646"/>
    <lineage>
        <taxon>Bacteria</taxon>
        <taxon>Candidatus Giovannoniibacteriota</taxon>
    </lineage>
</organism>
<comment type="caution">
    <text evidence="2">The sequence shown here is derived from an EMBL/GenBank/DDBJ whole genome shotgun (WGS) entry which is preliminary data.</text>
</comment>
<keyword evidence="1" id="KW-0812">Transmembrane</keyword>